<dbReference type="SUPFAM" id="SSF51905">
    <property type="entry name" value="FAD/NAD(P)-binding domain"/>
    <property type="match status" value="1"/>
</dbReference>
<keyword evidence="2" id="KW-0732">Signal</keyword>
<dbReference type="PANTHER" id="PTHR43563">
    <property type="entry name" value="AMINE OXIDASE"/>
    <property type="match status" value="1"/>
</dbReference>
<comment type="similarity">
    <text evidence="1">Belongs to the flavin monoamine oxidase family.</text>
</comment>
<dbReference type="InterPro" id="IPR050703">
    <property type="entry name" value="Flavin_MAO"/>
</dbReference>
<organism evidence="4 5">
    <name type="scientific">Sphingomonas aerophila</name>
    <dbReference type="NCBI Taxonomy" id="1344948"/>
    <lineage>
        <taxon>Bacteria</taxon>
        <taxon>Pseudomonadati</taxon>
        <taxon>Pseudomonadota</taxon>
        <taxon>Alphaproteobacteria</taxon>
        <taxon>Sphingomonadales</taxon>
        <taxon>Sphingomonadaceae</taxon>
        <taxon>Sphingomonas</taxon>
    </lineage>
</organism>
<sequence length="485" mass="52926">MQRRTLLKTIAGLGASLVAATGAGAQTLPPRAGRRSVIVAGAGITGLCCAYELMQHGIDVTVLEASGRYGGHVYTGRDGLSDGMYADYGADHITRPGYEQFMRYVDAFKLPLIAYPGAEGSPLPANNGRLRMIGGKFHTEAMLADPAVLAALGCNPREVAFLAENPWHELPSLFLADHISRFRDPSQPFGNGMDDLDTIDLDTLYARQGASQFTRKYLGGEHVNALYSVWRFAVMKARGIPLSEGKTFHLAGGNEAMPKAFAARLGARLKLNHPITAIDHDTNGVTVSYTAYGSDTPETMRADYLVNCISLPVFRRIVVTPSLSPAKQYVVDNLSFSSHPFFVFEAETKFWLDDGLANLSMEFEHPDIQSIWVLPETVGSTRVLLKAFGPGGVSPQRVLAAFREVYPGKKDTIVQALTFDWTKDTLAPTCEMEALPVGELHRFWPEIMKPNGRLYFAGTYADPLSRGMESCVRSAARVAQEIVAT</sequence>
<evidence type="ECO:0000256" key="2">
    <source>
        <dbReference type="SAM" id="SignalP"/>
    </source>
</evidence>
<evidence type="ECO:0000259" key="3">
    <source>
        <dbReference type="Pfam" id="PF01593"/>
    </source>
</evidence>
<reference evidence="4 5" key="1">
    <citation type="submission" date="2020-08" db="EMBL/GenBank/DDBJ databases">
        <title>Genomic Encyclopedia of Type Strains, Phase IV (KMG-IV): sequencing the most valuable type-strain genomes for metagenomic binning, comparative biology and taxonomic classification.</title>
        <authorList>
            <person name="Goeker M."/>
        </authorList>
    </citation>
    <scope>NUCLEOTIDE SEQUENCE [LARGE SCALE GENOMIC DNA]</scope>
    <source>
        <strain evidence="4 5">DSM 100044</strain>
    </source>
</reference>
<dbReference type="GO" id="GO:0097621">
    <property type="term" value="F:monoamine oxidase activity"/>
    <property type="evidence" value="ECO:0007669"/>
    <property type="project" value="UniProtKB-EC"/>
</dbReference>
<dbReference type="InterPro" id="IPR036188">
    <property type="entry name" value="FAD/NAD-bd_sf"/>
</dbReference>
<dbReference type="EC" id="1.4.3.4" evidence="4"/>
<dbReference type="InterPro" id="IPR002937">
    <property type="entry name" value="Amino_oxidase"/>
</dbReference>
<dbReference type="Pfam" id="PF01593">
    <property type="entry name" value="Amino_oxidase"/>
    <property type="match status" value="1"/>
</dbReference>
<name>A0A7W9BGQ6_9SPHN</name>
<comment type="caution">
    <text evidence="4">The sequence shown here is derived from an EMBL/GenBank/DDBJ whole genome shotgun (WGS) entry which is preliminary data.</text>
</comment>
<evidence type="ECO:0000313" key="4">
    <source>
        <dbReference type="EMBL" id="MBB5716624.1"/>
    </source>
</evidence>
<dbReference type="RefSeq" id="WP_184060052.1">
    <property type="nucleotide sequence ID" value="NZ_JACIJK010000012.1"/>
</dbReference>
<proteinExistence type="inferred from homology"/>
<accession>A0A7W9BGQ6</accession>
<dbReference type="Proteomes" id="UP000546200">
    <property type="component" value="Unassembled WGS sequence"/>
</dbReference>
<dbReference type="Gene3D" id="3.50.50.60">
    <property type="entry name" value="FAD/NAD(P)-binding domain"/>
    <property type="match status" value="1"/>
</dbReference>
<feature type="signal peptide" evidence="2">
    <location>
        <begin position="1"/>
        <end position="25"/>
    </location>
</feature>
<dbReference type="AlphaFoldDB" id="A0A7W9BGQ6"/>
<gene>
    <name evidence="4" type="ORF">FHS94_003494</name>
</gene>
<dbReference type="EMBL" id="JACIJK010000012">
    <property type="protein sequence ID" value="MBB5716624.1"/>
    <property type="molecule type" value="Genomic_DNA"/>
</dbReference>
<evidence type="ECO:0000256" key="1">
    <source>
        <dbReference type="ARBA" id="ARBA00005995"/>
    </source>
</evidence>
<evidence type="ECO:0000313" key="5">
    <source>
        <dbReference type="Proteomes" id="UP000546200"/>
    </source>
</evidence>
<feature type="chain" id="PRO_5030819840" evidence="2">
    <location>
        <begin position="26"/>
        <end position="485"/>
    </location>
</feature>
<feature type="domain" description="Amine oxidase" evidence="3">
    <location>
        <begin position="44"/>
        <end position="482"/>
    </location>
</feature>
<dbReference type="PANTHER" id="PTHR43563:SF1">
    <property type="entry name" value="AMINE OXIDASE [FLAVIN-CONTAINING] B"/>
    <property type="match status" value="1"/>
</dbReference>
<keyword evidence="5" id="KW-1185">Reference proteome</keyword>
<protein>
    <submittedName>
        <fullName evidence="4">Monoamine oxidase</fullName>
        <ecNumber evidence="4">1.4.3.4</ecNumber>
    </submittedName>
</protein>
<keyword evidence="4" id="KW-0560">Oxidoreductase</keyword>